<dbReference type="InterPro" id="IPR055331">
    <property type="entry name" value="FMR1-like"/>
</dbReference>
<dbReference type="Ensembl" id="ENSECAT00000146179.1">
    <property type="protein sequence ID" value="ENSECAP00000072183.1"/>
    <property type="gene ID" value="ENSECAG00000031632.3"/>
</dbReference>
<dbReference type="PANTHER" id="PTHR37360">
    <property type="entry name" value="FRAGILE X MENTAL RETARDATION 1 NEIGHBOR PROTEIN"/>
    <property type="match status" value="1"/>
</dbReference>
<sequence length="281" mass="31615">MPAERSLMHGRRNRSKSRALWQVRARVRAIEAEEPALGPPPENDSPGLQAAVAAMRRPTWCTPLLGLPQAGPRYFAVKAWARKHFGLLVLASWALMLLFYFLTTGFSNSVSPSQYILWSNGNASGPSLENTSAWEALLSFFFPTTCIPKENQVLKACKDDLQDLNQSACLAHRCCYSLGTSNFTCFAPLKDKPTQMLRMFGLGVISMIILGCLPIYCCSLCRRSKWTNHLRRKVNRVLKDWKKQRNKLKKDTEVVGATMEDEKGLDDGKEQESKASVTEKR</sequence>
<evidence type="ECO:0000313" key="3">
    <source>
        <dbReference type="Ensembl" id="ENSECAP00000072183.1"/>
    </source>
</evidence>
<organism evidence="3 4">
    <name type="scientific">Equus caballus</name>
    <name type="common">Horse</name>
    <dbReference type="NCBI Taxonomy" id="9796"/>
    <lineage>
        <taxon>Eukaryota</taxon>
        <taxon>Metazoa</taxon>
        <taxon>Chordata</taxon>
        <taxon>Craniata</taxon>
        <taxon>Vertebrata</taxon>
        <taxon>Euteleostomi</taxon>
        <taxon>Mammalia</taxon>
        <taxon>Eutheria</taxon>
        <taxon>Laurasiatheria</taxon>
        <taxon>Perissodactyla</taxon>
        <taxon>Equidae</taxon>
        <taxon>Equus</taxon>
    </lineage>
</organism>
<proteinExistence type="predicted"/>
<reference evidence="3" key="2">
    <citation type="submission" date="2025-08" db="UniProtKB">
        <authorList>
            <consortium name="Ensembl"/>
        </authorList>
    </citation>
    <scope>IDENTIFICATION</scope>
    <source>
        <strain evidence="3">Thoroughbred</strain>
    </source>
</reference>
<keyword evidence="2" id="KW-1133">Transmembrane helix</keyword>
<evidence type="ECO:0000256" key="1">
    <source>
        <dbReference type="SAM" id="MobiDB-lite"/>
    </source>
</evidence>
<reference evidence="3 4" key="1">
    <citation type="journal article" date="2009" name="Science">
        <title>Genome sequence, comparative analysis, and population genetics of the domestic horse.</title>
        <authorList>
            <consortium name="Broad Institute Genome Sequencing Platform"/>
            <consortium name="Broad Institute Whole Genome Assembly Team"/>
            <person name="Wade C.M."/>
            <person name="Giulotto E."/>
            <person name="Sigurdsson S."/>
            <person name="Zoli M."/>
            <person name="Gnerre S."/>
            <person name="Imsland F."/>
            <person name="Lear T.L."/>
            <person name="Adelson D.L."/>
            <person name="Bailey E."/>
            <person name="Bellone R.R."/>
            <person name="Bloecker H."/>
            <person name="Distl O."/>
            <person name="Edgar R.C."/>
            <person name="Garber M."/>
            <person name="Leeb T."/>
            <person name="Mauceli E."/>
            <person name="MacLeod J.N."/>
            <person name="Penedo M.C.T."/>
            <person name="Raison J.M."/>
            <person name="Sharpe T."/>
            <person name="Vogel J."/>
            <person name="Andersson L."/>
            <person name="Antczak D.F."/>
            <person name="Biagi T."/>
            <person name="Binns M.M."/>
            <person name="Chowdhary B.P."/>
            <person name="Coleman S.J."/>
            <person name="Della Valle G."/>
            <person name="Fryc S."/>
            <person name="Guerin G."/>
            <person name="Hasegawa T."/>
            <person name="Hill E.W."/>
            <person name="Jurka J."/>
            <person name="Kiialainen A."/>
            <person name="Lindgren G."/>
            <person name="Liu J."/>
            <person name="Magnani E."/>
            <person name="Mickelson J.R."/>
            <person name="Murray J."/>
            <person name="Nergadze S.G."/>
            <person name="Onofrio R."/>
            <person name="Pedroni S."/>
            <person name="Piras M.F."/>
            <person name="Raudsepp T."/>
            <person name="Rocchi M."/>
            <person name="Roeed K.H."/>
            <person name="Ryder O.A."/>
            <person name="Searle S."/>
            <person name="Skow L."/>
            <person name="Swinburne J.E."/>
            <person name="Syvaenen A.C."/>
            <person name="Tozaki T."/>
            <person name="Valberg S.J."/>
            <person name="Vaudin M."/>
            <person name="White J.R."/>
            <person name="Zody M.C."/>
            <person name="Lander E.S."/>
            <person name="Lindblad-Toh K."/>
        </authorList>
    </citation>
    <scope>NUCLEOTIDE SEQUENCE [LARGE SCALE GENOMIC DNA]</scope>
    <source>
        <strain evidence="3 4">Thoroughbred</strain>
    </source>
</reference>
<dbReference type="Proteomes" id="UP000002281">
    <property type="component" value="Chromosome X"/>
</dbReference>
<feature type="region of interest" description="Disordered" evidence="1">
    <location>
        <begin position="247"/>
        <end position="281"/>
    </location>
</feature>
<reference evidence="3" key="3">
    <citation type="submission" date="2025-09" db="UniProtKB">
        <authorList>
            <consortium name="Ensembl"/>
        </authorList>
    </citation>
    <scope>IDENTIFICATION</scope>
    <source>
        <strain evidence="3">Thoroughbred</strain>
    </source>
</reference>
<evidence type="ECO:0000313" key="4">
    <source>
        <dbReference type="Proteomes" id="UP000002281"/>
    </source>
</evidence>
<evidence type="ECO:0000256" key="2">
    <source>
        <dbReference type="SAM" id="Phobius"/>
    </source>
</evidence>
<dbReference type="PANTHER" id="PTHR37360:SF1">
    <property type="entry name" value="FMR1 NEIGHBOR PROTEIN"/>
    <property type="match status" value="1"/>
</dbReference>
<dbReference type="AlphaFoldDB" id="A0A9L0SBC7"/>
<protein>
    <submittedName>
        <fullName evidence="3">FMR1 neighbor</fullName>
    </submittedName>
</protein>
<feature type="compositionally biased region" description="Basic and acidic residues" evidence="1">
    <location>
        <begin position="260"/>
        <end position="281"/>
    </location>
</feature>
<feature type="transmembrane region" description="Helical" evidence="2">
    <location>
        <begin position="85"/>
        <end position="103"/>
    </location>
</feature>
<dbReference type="GeneTree" id="ENSGT00390000007953"/>
<feature type="transmembrane region" description="Helical" evidence="2">
    <location>
        <begin position="199"/>
        <end position="221"/>
    </location>
</feature>
<accession>A0A9L0SBC7</accession>
<keyword evidence="4" id="KW-1185">Reference proteome</keyword>
<keyword evidence="2" id="KW-0472">Membrane</keyword>
<keyword evidence="2" id="KW-0812">Transmembrane</keyword>
<name>A0A9L0SBC7_HORSE</name>